<feature type="transmembrane region" description="Helical" evidence="1">
    <location>
        <begin position="526"/>
        <end position="548"/>
    </location>
</feature>
<keyword evidence="4" id="KW-1185">Reference proteome</keyword>
<keyword evidence="3" id="KW-0378">Hydrolase</keyword>
<reference evidence="4" key="1">
    <citation type="journal article" date="2019" name="Int. J. Syst. Evol. Microbiol.">
        <title>The Global Catalogue of Microorganisms (GCM) 10K type strain sequencing project: providing services to taxonomists for standard genome sequencing and annotation.</title>
        <authorList>
            <consortium name="The Broad Institute Genomics Platform"/>
            <consortium name="The Broad Institute Genome Sequencing Center for Infectious Disease"/>
            <person name="Wu L."/>
            <person name="Ma J."/>
        </authorList>
    </citation>
    <scope>NUCLEOTIDE SEQUENCE [LARGE SCALE GENOMIC DNA]</scope>
    <source>
        <strain evidence="4">CGMCC 1.6774</strain>
    </source>
</reference>
<dbReference type="Pfam" id="PF12146">
    <property type="entry name" value="Hydrolase_4"/>
    <property type="match status" value="1"/>
</dbReference>
<proteinExistence type="predicted"/>
<feature type="transmembrane region" description="Helical" evidence="1">
    <location>
        <begin position="404"/>
        <end position="427"/>
    </location>
</feature>
<dbReference type="RefSeq" id="WP_378477165.1">
    <property type="nucleotide sequence ID" value="NZ_JBHUIW010000006.1"/>
</dbReference>
<dbReference type="GO" id="GO:0016787">
    <property type="term" value="F:hydrolase activity"/>
    <property type="evidence" value="ECO:0007669"/>
    <property type="project" value="UniProtKB-KW"/>
</dbReference>
<dbReference type="InterPro" id="IPR029058">
    <property type="entry name" value="AB_hydrolase_fold"/>
</dbReference>
<dbReference type="Proteomes" id="UP001597314">
    <property type="component" value="Unassembled WGS sequence"/>
</dbReference>
<dbReference type="InterPro" id="IPR022742">
    <property type="entry name" value="Hydrolase_4"/>
</dbReference>
<dbReference type="PANTHER" id="PTHR22946">
    <property type="entry name" value="DIENELACTONE HYDROLASE DOMAIN-CONTAINING PROTEIN-RELATED"/>
    <property type="match status" value="1"/>
</dbReference>
<dbReference type="SUPFAM" id="SSF53474">
    <property type="entry name" value="alpha/beta-Hydrolases"/>
    <property type="match status" value="1"/>
</dbReference>
<name>A0ABW5AGG2_9BRAD</name>
<evidence type="ECO:0000313" key="3">
    <source>
        <dbReference type="EMBL" id="MFD2181979.1"/>
    </source>
</evidence>
<accession>A0ABW5AGG2</accession>
<dbReference type="InterPro" id="IPR050261">
    <property type="entry name" value="FrsA_esterase"/>
</dbReference>
<evidence type="ECO:0000313" key="4">
    <source>
        <dbReference type="Proteomes" id="UP001597314"/>
    </source>
</evidence>
<feature type="transmembrane region" description="Helical" evidence="1">
    <location>
        <begin position="338"/>
        <end position="357"/>
    </location>
</feature>
<comment type="caution">
    <text evidence="3">The sequence shown here is derived from an EMBL/GenBank/DDBJ whole genome shotgun (WGS) entry which is preliminary data.</text>
</comment>
<feature type="transmembrane region" description="Helical" evidence="1">
    <location>
        <begin position="469"/>
        <end position="488"/>
    </location>
</feature>
<feature type="transmembrane region" description="Helical" evidence="1">
    <location>
        <begin position="439"/>
        <end position="457"/>
    </location>
</feature>
<keyword evidence="1" id="KW-0812">Transmembrane</keyword>
<feature type="transmembrane region" description="Helical" evidence="1">
    <location>
        <begin position="308"/>
        <end position="326"/>
    </location>
</feature>
<evidence type="ECO:0000256" key="1">
    <source>
        <dbReference type="SAM" id="Phobius"/>
    </source>
</evidence>
<protein>
    <submittedName>
        <fullName evidence="3">Alpha/beta hydrolase</fullName>
    </submittedName>
</protein>
<dbReference type="Gene3D" id="3.40.50.1820">
    <property type="entry name" value="alpha/beta hydrolase"/>
    <property type="match status" value="1"/>
</dbReference>
<sequence length="549" mass="57386">MSRFRAFALGPLLAVVLGIAGALAVAVALWQLVATTTGLTIERTQVGATPVTIYRQGGAPPAPVIVIAHGFAGSQQLMQPFAVTLARNGYVAVTFDFAGHGRNAEKLGGDITKVSGTTILLVEEVARVVAFAKGLPGGDGRIALLGHSMASDIIVRAAQENPEIAAVVAVSMFSPAVRSDSPKNLLVVVGDWERRLKEEALRAVGLAVGGPVEAGVTYGSFSDGTARRAAFSPRVEHIAVLYSPASSREALAWLDQVFAHKGSGYVDDRGAWIGLLILGIVLLAKPLAGLLPRVAATPQGAGLPWRRLWPVAVVPAIATPLLLWKAPTSFLPVLVGDYLAVHFGVYGLLTALMLIAVRQGAVRGALQARTRTPAETSEPVAGFRVPGLSPAPPNDGGFHWSVRAVAAFGLAAALVTAYAIGALGGAIDGFVTSFVPVGPRWLLVLALAAGTVPYFLADEWATRGPDTGRGAYAATKLLFLLSLAGAVALNLRALFFLILIVPVILAFFVVYGLFSRWTFGRTGHPWVGGLANALAFAWAIAVTFPMLVR</sequence>
<feature type="domain" description="Serine aminopeptidase S33" evidence="2">
    <location>
        <begin position="60"/>
        <end position="186"/>
    </location>
</feature>
<feature type="transmembrane region" description="Helical" evidence="1">
    <location>
        <begin position="271"/>
        <end position="296"/>
    </location>
</feature>
<evidence type="ECO:0000259" key="2">
    <source>
        <dbReference type="Pfam" id="PF12146"/>
    </source>
</evidence>
<organism evidence="3 4">
    <name type="scientific">Rhodoplanes azumiensis</name>
    <dbReference type="NCBI Taxonomy" id="1897628"/>
    <lineage>
        <taxon>Bacteria</taxon>
        <taxon>Pseudomonadati</taxon>
        <taxon>Pseudomonadota</taxon>
        <taxon>Alphaproteobacteria</taxon>
        <taxon>Hyphomicrobiales</taxon>
        <taxon>Nitrobacteraceae</taxon>
        <taxon>Rhodoplanes</taxon>
    </lineage>
</organism>
<keyword evidence="1" id="KW-0472">Membrane</keyword>
<dbReference type="EMBL" id="JBHUIW010000006">
    <property type="protein sequence ID" value="MFD2181979.1"/>
    <property type="molecule type" value="Genomic_DNA"/>
</dbReference>
<keyword evidence="1" id="KW-1133">Transmembrane helix</keyword>
<gene>
    <name evidence="3" type="ORF">ACFSOX_07435</name>
</gene>
<feature type="transmembrane region" description="Helical" evidence="1">
    <location>
        <begin position="494"/>
        <end position="514"/>
    </location>
</feature>